<feature type="transmembrane region" description="Helical" evidence="1">
    <location>
        <begin position="29"/>
        <end position="50"/>
    </location>
</feature>
<name>A0A1R4IXU6_9MICC</name>
<evidence type="ECO:0000256" key="1">
    <source>
        <dbReference type="SAM" id="Phobius"/>
    </source>
</evidence>
<evidence type="ECO:0000313" key="2">
    <source>
        <dbReference type="EMBL" id="SJN24731.1"/>
    </source>
</evidence>
<feature type="transmembrane region" description="Helical" evidence="1">
    <location>
        <begin position="6"/>
        <end position="22"/>
    </location>
</feature>
<gene>
    <name evidence="2" type="ORF">FM125_05285</name>
</gene>
<sequence>MPYWSILYLGLGGILLGAAWSLRSQRAPWWAAAIALVLAVMAIAAAFLTVP</sequence>
<keyword evidence="1" id="KW-0812">Transmembrane</keyword>
<evidence type="ECO:0000313" key="3">
    <source>
        <dbReference type="Proteomes" id="UP000196230"/>
    </source>
</evidence>
<reference evidence="2 3" key="1">
    <citation type="submission" date="2017-02" db="EMBL/GenBank/DDBJ databases">
        <authorList>
            <person name="Peterson S.W."/>
        </authorList>
    </citation>
    <scope>NUCLEOTIDE SEQUENCE [LARGE SCALE GENOMIC DNA]</scope>
    <source>
        <strain evidence="2 3">2B3F</strain>
    </source>
</reference>
<keyword evidence="1" id="KW-1133">Transmembrane helix</keyword>
<dbReference type="RefSeq" id="WP_180525362.1">
    <property type="nucleotide sequence ID" value="NZ_FUKP01000035.1"/>
</dbReference>
<dbReference type="EMBL" id="FUKP01000035">
    <property type="protein sequence ID" value="SJN24731.1"/>
    <property type="molecule type" value="Genomic_DNA"/>
</dbReference>
<dbReference type="AlphaFoldDB" id="A0A1R4IXU6"/>
<dbReference type="Proteomes" id="UP000196230">
    <property type="component" value="Unassembled WGS sequence"/>
</dbReference>
<proteinExistence type="predicted"/>
<accession>A0A1R4IXU6</accession>
<organism evidence="2 3">
    <name type="scientific">Micrococcus lylae</name>
    <dbReference type="NCBI Taxonomy" id="1273"/>
    <lineage>
        <taxon>Bacteria</taxon>
        <taxon>Bacillati</taxon>
        <taxon>Actinomycetota</taxon>
        <taxon>Actinomycetes</taxon>
        <taxon>Micrococcales</taxon>
        <taxon>Micrococcaceae</taxon>
        <taxon>Micrococcus</taxon>
    </lineage>
</organism>
<keyword evidence="1" id="KW-0472">Membrane</keyword>
<protein>
    <submittedName>
        <fullName evidence="2">Uncharacterized protein</fullName>
    </submittedName>
</protein>